<keyword evidence="3" id="KW-1185">Reference proteome</keyword>
<accession>A0A8T2PL76</accession>
<dbReference type="InterPro" id="IPR039752">
    <property type="entry name" value="F-box_only"/>
</dbReference>
<dbReference type="OrthoDB" id="1107553at2759"/>
<dbReference type="GO" id="GO:0005737">
    <property type="term" value="C:cytoplasm"/>
    <property type="evidence" value="ECO:0007669"/>
    <property type="project" value="TreeGrafter"/>
</dbReference>
<dbReference type="PANTHER" id="PTHR12125">
    <property type="entry name" value="F-BOX ONLY PROTEIN 6-LIKE PROTEIN"/>
    <property type="match status" value="1"/>
</dbReference>
<proteinExistence type="predicted"/>
<dbReference type="GO" id="GO:0061630">
    <property type="term" value="F:ubiquitin protein ligase activity"/>
    <property type="evidence" value="ECO:0007669"/>
    <property type="project" value="TreeGrafter"/>
</dbReference>
<evidence type="ECO:0000313" key="3">
    <source>
        <dbReference type="Proteomes" id="UP000824540"/>
    </source>
</evidence>
<feature type="non-terminal residue" evidence="2">
    <location>
        <position position="1"/>
    </location>
</feature>
<name>A0A8T2PL76_9TELE</name>
<dbReference type="Gene3D" id="2.60.120.260">
    <property type="entry name" value="Galactose-binding domain-like"/>
    <property type="match status" value="1"/>
</dbReference>
<evidence type="ECO:0000313" key="2">
    <source>
        <dbReference type="EMBL" id="KAG9352756.1"/>
    </source>
</evidence>
<dbReference type="InterPro" id="IPR008979">
    <property type="entry name" value="Galactose-bd-like_sf"/>
</dbReference>
<dbReference type="PANTHER" id="PTHR12125:SF11">
    <property type="entry name" value="F-BOX ONLY PROTEIN 2"/>
    <property type="match status" value="1"/>
</dbReference>
<dbReference type="SMART" id="SM01198">
    <property type="entry name" value="FBA"/>
    <property type="match status" value="1"/>
</dbReference>
<protein>
    <recommendedName>
        <fullName evidence="1">FBA domain-containing protein</fullName>
    </recommendedName>
</protein>
<dbReference type="EMBL" id="JAFBMS010000004">
    <property type="protein sequence ID" value="KAG9352756.1"/>
    <property type="molecule type" value="Genomic_DNA"/>
</dbReference>
<reference evidence="2" key="1">
    <citation type="thesis" date="2021" institute="BYU ScholarsArchive" country="Provo, UT, USA">
        <title>Applications of and Algorithms for Genome Assembly and Genomic Analyses with an Emphasis on Marine Teleosts.</title>
        <authorList>
            <person name="Pickett B.D."/>
        </authorList>
    </citation>
    <scope>NUCLEOTIDE SEQUENCE</scope>
    <source>
        <strain evidence="2">HI-2016</strain>
    </source>
</reference>
<sequence>RKRVGEKGAGCSLNVTFLFSSVENLSIPGMARNLLKNPSGEDQLEFWELTENGGSQWRVEEMPGDCGYAFCDEAVTKYFVTSFELCMKKQVVDLLAEGFSPDDLDAQPPVTVEDWYSGRSDCGCIYQLSVTLLDENQEVLQGFKPDEVTHTFEDYGPGLRFISFEHGGQDSKFWDGWFGVRVTGSSVTVQV</sequence>
<gene>
    <name evidence="2" type="ORF">JZ751_017332</name>
</gene>
<dbReference type="Pfam" id="PF04300">
    <property type="entry name" value="FBA"/>
    <property type="match status" value="1"/>
</dbReference>
<comment type="caution">
    <text evidence="2">The sequence shown here is derived from an EMBL/GenBank/DDBJ whole genome shotgun (WGS) entry which is preliminary data.</text>
</comment>
<dbReference type="GO" id="GO:0031146">
    <property type="term" value="P:SCF-dependent proteasomal ubiquitin-dependent protein catabolic process"/>
    <property type="evidence" value="ECO:0007669"/>
    <property type="project" value="TreeGrafter"/>
</dbReference>
<feature type="domain" description="FBA" evidence="1">
    <location>
        <begin position="19"/>
        <end position="191"/>
    </location>
</feature>
<dbReference type="AlphaFoldDB" id="A0A8T2PL76"/>
<dbReference type="GO" id="GO:0019005">
    <property type="term" value="C:SCF ubiquitin ligase complex"/>
    <property type="evidence" value="ECO:0007669"/>
    <property type="project" value="TreeGrafter"/>
</dbReference>
<organism evidence="2 3">
    <name type="scientific">Albula glossodonta</name>
    <name type="common">roundjaw bonefish</name>
    <dbReference type="NCBI Taxonomy" id="121402"/>
    <lineage>
        <taxon>Eukaryota</taxon>
        <taxon>Metazoa</taxon>
        <taxon>Chordata</taxon>
        <taxon>Craniata</taxon>
        <taxon>Vertebrata</taxon>
        <taxon>Euteleostomi</taxon>
        <taxon>Actinopterygii</taxon>
        <taxon>Neopterygii</taxon>
        <taxon>Teleostei</taxon>
        <taxon>Albuliformes</taxon>
        <taxon>Albulidae</taxon>
        <taxon>Albula</taxon>
    </lineage>
</organism>
<dbReference type="GO" id="GO:0006516">
    <property type="term" value="P:glycoprotein catabolic process"/>
    <property type="evidence" value="ECO:0007669"/>
    <property type="project" value="TreeGrafter"/>
</dbReference>
<evidence type="ECO:0000259" key="1">
    <source>
        <dbReference type="PROSITE" id="PS51114"/>
    </source>
</evidence>
<dbReference type="SUPFAM" id="SSF49785">
    <property type="entry name" value="Galactose-binding domain-like"/>
    <property type="match status" value="1"/>
</dbReference>
<dbReference type="PROSITE" id="PS51114">
    <property type="entry name" value="FBA"/>
    <property type="match status" value="1"/>
</dbReference>
<dbReference type="FunFam" id="2.60.120.260:FF:000012">
    <property type="entry name" value="F-box only protein 2"/>
    <property type="match status" value="1"/>
</dbReference>
<dbReference type="Proteomes" id="UP000824540">
    <property type="component" value="Unassembled WGS sequence"/>
</dbReference>
<dbReference type="GO" id="GO:0036503">
    <property type="term" value="P:ERAD pathway"/>
    <property type="evidence" value="ECO:0007669"/>
    <property type="project" value="TreeGrafter"/>
</dbReference>
<dbReference type="InterPro" id="IPR007397">
    <property type="entry name" value="F-box-assoc_dom"/>
</dbReference>